<dbReference type="SUPFAM" id="SSF52540">
    <property type="entry name" value="P-loop containing nucleoside triphosphate hydrolases"/>
    <property type="match status" value="1"/>
</dbReference>
<keyword evidence="4" id="KW-1185">Reference proteome</keyword>
<comment type="caution">
    <text evidence="3">The sequence shown here is derived from an EMBL/GenBank/DDBJ whole genome shotgun (WGS) entry which is preliminary data.</text>
</comment>
<keyword evidence="1" id="KW-0812">Transmembrane</keyword>
<proteinExistence type="predicted"/>
<keyword evidence="1" id="KW-0472">Membrane</keyword>
<evidence type="ECO:0000259" key="2">
    <source>
        <dbReference type="Pfam" id="PF07693"/>
    </source>
</evidence>
<dbReference type="InterPro" id="IPR011646">
    <property type="entry name" value="KAP_P-loop"/>
</dbReference>
<dbReference type="Pfam" id="PF07693">
    <property type="entry name" value="KAP_NTPase"/>
    <property type="match status" value="1"/>
</dbReference>
<accession>A0ABX4ZWF1</accession>
<organism evidence="3 4">
    <name type="scientific">Lelliottia aquatilis</name>
    <dbReference type="NCBI Taxonomy" id="2080838"/>
    <lineage>
        <taxon>Bacteria</taxon>
        <taxon>Pseudomonadati</taxon>
        <taxon>Pseudomonadota</taxon>
        <taxon>Gammaproteobacteria</taxon>
        <taxon>Enterobacterales</taxon>
        <taxon>Enterobacteriaceae</taxon>
        <taxon>Lelliottia</taxon>
    </lineage>
</organism>
<feature type="domain" description="KAP NTPase" evidence="2">
    <location>
        <begin position="24"/>
        <end position="373"/>
    </location>
</feature>
<protein>
    <recommendedName>
        <fullName evidence="2">KAP NTPase domain-containing protein</fullName>
    </recommendedName>
</protein>
<evidence type="ECO:0000256" key="1">
    <source>
        <dbReference type="SAM" id="Phobius"/>
    </source>
</evidence>
<evidence type="ECO:0000313" key="4">
    <source>
        <dbReference type="Proteomes" id="UP000237025"/>
    </source>
</evidence>
<name>A0ABX4ZWF1_9ENTR</name>
<dbReference type="InterPro" id="IPR027417">
    <property type="entry name" value="P-loop_NTPase"/>
</dbReference>
<evidence type="ECO:0000313" key="3">
    <source>
        <dbReference type="EMBL" id="POZ19991.1"/>
    </source>
</evidence>
<dbReference type="Proteomes" id="UP000237025">
    <property type="component" value="Unassembled WGS sequence"/>
</dbReference>
<gene>
    <name evidence="3" type="ORF">C3712_20220</name>
</gene>
<feature type="transmembrane region" description="Helical" evidence="1">
    <location>
        <begin position="132"/>
        <end position="155"/>
    </location>
</feature>
<sequence length="1096" mass="125894">MIMEFKLYDETPAQQDLFDGQNHSNLADKISSILLIKDINTIGLDGCLGSGKSTVLTLIKQNLKDQPKITFIDFDVELYHHGSTKKALINILYDGMKPKVKDYILGAFGDYKNFALGNKFSYEKHQKSSMSAWTFSFIFTSLLSLQSFRFFLLDLSKLLNNEAYSKLALTVESLLLLSPLAILSLFFVFRDKNNSINFSDIIKKNSLDTITETVLISKEVGALELKSALNGFIKCVDDHTFVLIIDNLDRVSKEKVKEIWSDIELITHNSNSKLKIIIPYSAEHLSKSLSDKDNNGEEGMEFLSKRLPVTFRVPPIISTGWRSAFDYFWKETFSSNYINQSKEISQLIETWLPANYKQVTPRFLKRLINDINISVFTTPKTVSPIAASFYLLACRYNSNPFSWATLNYESENVDDFLKLHNVSDEYYKKYSLSFPQLQRLYENNKNSWLEDILCLHFQTNENLAKSELIVEPLLVAINQENAIDFFRLTDTYGFDSLWKAALDKTEPTKWIKILSETDDNHLVISQNIINDVVKALNTKELTIEKKTLDLDLIRSLEKLNGKNIDFRGTYFTNIRSHILDSITSYNEKYLRNEIGEIGLDNCENTIKIANSFCAIDEEQLVSNYLSSMNNLSGDFFGNVLYEHIFDCPNLLLNTIQLNESELVKSLHCLISKIPNFNIFDHFYISRLRIDLEALTTQINSKAFHEAEALAISFEKDETDLSLRDANLLLLSNSYHKKNLSNVASALDTLREDHTANFLCFFILNAIESKTYDISSVIINNSIDESIFEDSIFKETLYNYLLFSTSFENIIQSLNDTEITNYVLEPVRLILDNQKVSRINISSFIKTSYSILAAYYGSDITLSFFSGWDLPCSKTIKDKQKCSIDNMDALFIDDLLASTKLPLSHKALIDVAKEKLSVTTDMHAMFLKLESNLKSIIKYCAENSISLLRNGSEIFTWWFTETPHNEIIKDVNSRLIFNVLTEKEKRLTLDNLTDLIYQRDFDIKKQILLIEKFGDVISLQDSDKNLINRTIIRLFPYAVESISLSNWLDKQNFNFSRWKADDKETVQSIILSNPDKFPLNAAKLQKTKKKKKNELVS</sequence>
<feature type="transmembrane region" description="Helical" evidence="1">
    <location>
        <begin position="167"/>
        <end position="189"/>
    </location>
</feature>
<reference evidence="3 4" key="1">
    <citation type="submission" date="2018-02" db="EMBL/GenBank/DDBJ databases">
        <title>Lelliotia aquatilis sp. nov., isolated from drinking water.</title>
        <authorList>
            <person name="Kaempfer P."/>
            <person name="Glaeser S."/>
            <person name="Exner M."/>
            <person name="Doijad S."/>
            <person name="Chakraborty T."/>
        </authorList>
    </citation>
    <scope>NUCLEOTIDE SEQUENCE [LARGE SCALE GENOMIC DNA]</scope>
    <source>
        <strain evidence="3 4">6331-17</strain>
    </source>
</reference>
<keyword evidence="1" id="KW-1133">Transmembrane helix</keyword>
<dbReference type="EMBL" id="PQVW01000021">
    <property type="protein sequence ID" value="POZ19991.1"/>
    <property type="molecule type" value="Genomic_DNA"/>
</dbReference>